<evidence type="ECO:0000313" key="1">
    <source>
        <dbReference type="EMBL" id="WKA06321.1"/>
    </source>
</evidence>
<accession>A0ABY9DH57</accession>
<organism evidence="1 2">
    <name type="scientific">Vitis vinifera</name>
    <name type="common">Grape</name>
    <dbReference type="NCBI Taxonomy" id="29760"/>
    <lineage>
        <taxon>Eukaryota</taxon>
        <taxon>Viridiplantae</taxon>
        <taxon>Streptophyta</taxon>
        <taxon>Embryophyta</taxon>
        <taxon>Tracheophyta</taxon>
        <taxon>Spermatophyta</taxon>
        <taxon>Magnoliopsida</taxon>
        <taxon>eudicotyledons</taxon>
        <taxon>Gunneridae</taxon>
        <taxon>Pentapetalae</taxon>
        <taxon>rosids</taxon>
        <taxon>Vitales</taxon>
        <taxon>Vitaceae</taxon>
        <taxon>Viteae</taxon>
        <taxon>Vitis</taxon>
    </lineage>
</organism>
<evidence type="ECO:0000313" key="2">
    <source>
        <dbReference type="Proteomes" id="UP001227230"/>
    </source>
</evidence>
<proteinExistence type="predicted"/>
<dbReference type="Proteomes" id="UP001227230">
    <property type="component" value="Chromosome 16"/>
</dbReference>
<keyword evidence="2" id="KW-1185">Reference proteome</keyword>
<dbReference type="EMBL" id="CP126663">
    <property type="protein sequence ID" value="WKA06321.1"/>
    <property type="molecule type" value="Genomic_DNA"/>
</dbReference>
<name>A0ABY9DH57_VITVI</name>
<gene>
    <name evidence="1" type="ORF">VitviT2T_024224</name>
</gene>
<sequence>MPKEWGVIRETEHLKINKDDDDNGSTFSNVVNPNDFLSFSEPELEEILEDISWSAPIWAVPHNFKCGSITTP</sequence>
<reference evidence="1 2" key="1">
    <citation type="journal article" date="2023" name="Hortic Res">
        <title>The complete reference genome for grapevine (Vitis vinifera L.) genetics and breeding.</title>
        <authorList>
            <person name="Shi X."/>
            <person name="Cao S."/>
            <person name="Wang X."/>
            <person name="Huang S."/>
            <person name="Wang Y."/>
            <person name="Liu Z."/>
            <person name="Liu W."/>
            <person name="Leng X."/>
            <person name="Peng Y."/>
            <person name="Wang N."/>
            <person name="Wang Y."/>
            <person name="Ma Z."/>
            <person name="Xu X."/>
            <person name="Zhang F."/>
            <person name="Xue H."/>
            <person name="Zhong H."/>
            <person name="Wang Y."/>
            <person name="Zhang K."/>
            <person name="Velt A."/>
            <person name="Avia K."/>
            <person name="Holtgrawe D."/>
            <person name="Grimplet J."/>
            <person name="Matus J.T."/>
            <person name="Ware D."/>
            <person name="Wu X."/>
            <person name="Wang H."/>
            <person name="Liu C."/>
            <person name="Fang Y."/>
            <person name="Rustenholz C."/>
            <person name="Cheng Z."/>
            <person name="Xiao H."/>
            <person name="Zhou Y."/>
        </authorList>
    </citation>
    <scope>NUCLEOTIDE SEQUENCE [LARGE SCALE GENOMIC DNA]</scope>
    <source>
        <strain evidence="2">cv. Pinot noir / PN40024</strain>
        <tissue evidence="1">Leaf</tissue>
    </source>
</reference>
<protein>
    <submittedName>
        <fullName evidence="1">Uncharacterized protein</fullName>
    </submittedName>
</protein>